<feature type="binding site" evidence="5">
    <location>
        <position position="319"/>
    </location>
    <ligand>
        <name>Zn(2+)</name>
        <dbReference type="ChEBI" id="CHEBI:29105"/>
    </ligand>
</feature>
<dbReference type="GO" id="GO:0046872">
    <property type="term" value="F:metal ion binding"/>
    <property type="evidence" value="ECO:0007669"/>
    <property type="project" value="UniProtKB-KW"/>
</dbReference>
<dbReference type="KEGG" id="cann:107840790"/>
<evidence type="ECO:0000256" key="1">
    <source>
        <dbReference type="ARBA" id="ARBA00004141"/>
    </source>
</evidence>
<dbReference type="EMBL" id="AYRZ02000009">
    <property type="protein sequence ID" value="PHT73768.1"/>
    <property type="molecule type" value="Genomic_DNA"/>
</dbReference>
<dbReference type="SMR" id="A0A1U8E8P1"/>
<name>A0A1U8E8P1_CAPAN</name>
<keyword evidence="2 7" id="KW-0812">Transmembrane</keyword>
<dbReference type="PANTHER" id="PTHR20855">
    <property type="entry name" value="ADIPOR/PROGESTIN RECEPTOR-RELATED"/>
    <property type="match status" value="1"/>
</dbReference>
<proteinExistence type="predicted"/>
<reference evidence="8 9" key="2">
    <citation type="journal article" date="2017" name="Genome Biol.">
        <title>New reference genome sequences of hot pepper reveal the massive evolution of plant disease-resistance genes by retroduplication.</title>
        <authorList>
            <person name="Kim S."/>
            <person name="Park J."/>
            <person name="Yeom S.I."/>
            <person name="Kim Y.M."/>
            <person name="Seo E."/>
            <person name="Kim K.T."/>
            <person name="Kim M.S."/>
            <person name="Lee J.M."/>
            <person name="Cheong K."/>
            <person name="Shin H.S."/>
            <person name="Kim S.B."/>
            <person name="Han K."/>
            <person name="Lee J."/>
            <person name="Park M."/>
            <person name="Lee H.A."/>
            <person name="Lee H.Y."/>
            <person name="Lee Y."/>
            <person name="Oh S."/>
            <person name="Lee J.H."/>
            <person name="Choi E."/>
            <person name="Choi E."/>
            <person name="Lee S.E."/>
            <person name="Jeon J."/>
            <person name="Kim H."/>
            <person name="Choi G."/>
            <person name="Song H."/>
            <person name="Lee J."/>
            <person name="Lee S.C."/>
            <person name="Kwon J.K."/>
            <person name="Lee H.Y."/>
            <person name="Koo N."/>
            <person name="Hong Y."/>
            <person name="Kim R.W."/>
            <person name="Kang W.H."/>
            <person name="Huh J.H."/>
            <person name="Kang B.C."/>
            <person name="Yang T.J."/>
            <person name="Lee Y.H."/>
            <person name="Bennetzen J.L."/>
            <person name="Choi D."/>
        </authorList>
    </citation>
    <scope>NUCLEOTIDE SEQUENCE [LARGE SCALE GENOMIC DNA]</scope>
    <source>
        <strain evidence="9">cv. CM334</strain>
    </source>
</reference>
<feature type="transmembrane region" description="Helical" evidence="7">
    <location>
        <begin position="217"/>
        <end position="239"/>
    </location>
</feature>
<organism evidence="8 9">
    <name type="scientific">Capsicum annuum</name>
    <name type="common">Capsicum pepper</name>
    <dbReference type="NCBI Taxonomy" id="4072"/>
    <lineage>
        <taxon>Eukaryota</taxon>
        <taxon>Viridiplantae</taxon>
        <taxon>Streptophyta</taxon>
        <taxon>Embryophyta</taxon>
        <taxon>Tracheophyta</taxon>
        <taxon>Spermatophyta</taxon>
        <taxon>Magnoliopsida</taxon>
        <taxon>eudicotyledons</taxon>
        <taxon>Gunneridae</taxon>
        <taxon>Pentapetalae</taxon>
        <taxon>asterids</taxon>
        <taxon>lamiids</taxon>
        <taxon>Solanales</taxon>
        <taxon>Solanaceae</taxon>
        <taxon>Solanoideae</taxon>
        <taxon>Capsiceae</taxon>
        <taxon>Capsicum</taxon>
    </lineage>
</organism>
<dbReference type="Gramene" id="PHT73768">
    <property type="protein sequence ID" value="PHT73768"/>
    <property type="gene ID" value="T459_24553"/>
</dbReference>
<dbReference type="GO" id="GO:0016020">
    <property type="term" value="C:membrane"/>
    <property type="evidence" value="ECO:0007669"/>
    <property type="project" value="UniProtKB-SubCell"/>
</dbReference>
<feature type="transmembrane region" description="Helical" evidence="7">
    <location>
        <begin position="251"/>
        <end position="270"/>
    </location>
</feature>
<protein>
    <submittedName>
        <fullName evidence="8">Heptahelical transmembrane protein 1</fullName>
    </submittedName>
</protein>
<dbReference type="GO" id="GO:0009725">
    <property type="term" value="P:response to hormone"/>
    <property type="evidence" value="ECO:0000318"/>
    <property type="project" value="GO_Central"/>
</dbReference>
<dbReference type="STRING" id="4072.A0A1U8E8P1"/>
<comment type="subcellular location">
    <subcellularLocation>
        <location evidence="1">Membrane</location>
        <topology evidence="1">Multi-pass membrane protein</topology>
    </subcellularLocation>
</comment>
<feature type="compositionally biased region" description="Basic and acidic residues" evidence="6">
    <location>
        <begin position="1"/>
        <end position="14"/>
    </location>
</feature>
<dbReference type="Proteomes" id="UP000222542">
    <property type="component" value="Unassembled WGS sequence"/>
</dbReference>
<dbReference type="AlphaFoldDB" id="A0A1U8E8P1"/>
<feature type="transmembrane region" description="Helical" evidence="7">
    <location>
        <begin position="154"/>
        <end position="178"/>
    </location>
</feature>
<sequence length="352" mass="40820">MMNQEKDHQNLDSKRSKKMKNKKKNIERNIREKYPLISYQELPEYMKDNEFILNYYRANWPLKQAFFSIFTWHNETLNVWTHLIGFILFMVLTIANAEHISQLADFMTMFIRNFPTSGDANISQNSKGETTRLTDQHLQMDITLSESATNEATWPFYVFLAGAMLCLLSSSICHLFSCHSQRLNLFLVQIDYVGITIMIITSFFPPMYYIFQCSPHWQVVYLTGITILGVCTIITLLFPVFSTGKYRSFRVGLFMSMGCFGIFPAIHALVVNWSDPMRNVTLAYESSMALCYVIGATFYVSRVPEKWKPGLFDLVGHSHQIFHTFVVFGALAHYGAARIFLEYRTRFGCDNR</sequence>
<dbReference type="Pfam" id="PF03006">
    <property type="entry name" value="HlyIII"/>
    <property type="match status" value="1"/>
</dbReference>
<evidence type="ECO:0000256" key="4">
    <source>
        <dbReference type="ARBA" id="ARBA00023136"/>
    </source>
</evidence>
<keyword evidence="5" id="KW-0479">Metal-binding</keyword>
<evidence type="ECO:0000256" key="2">
    <source>
        <dbReference type="ARBA" id="ARBA00022692"/>
    </source>
</evidence>
<evidence type="ECO:0000256" key="3">
    <source>
        <dbReference type="ARBA" id="ARBA00022989"/>
    </source>
</evidence>
<dbReference type="PANTHER" id="PTHR20855:SF116">
    <property type="entry name" value="HEPTAHELICAL TRANSMEMBRANE PROTEIN 1-LIKE"/>
    <property type="match status" value="1"/>
</dbReference>
<dbReference type="GO" id="GO:0038023">
    <property type="term" value="F:signaling receptor activity"/>
    <property type="evidence" value="ECO:0000318"/>
    <property type="project" value="GO_Central"/>
</dbReference>
<dbReference type="OrthoDB" id="529367at2759"/>
<feature type="transmembrane region" description="Helical" evidence="7">
    <location>
        <begin position="321"/>
        <end position="341"/>
    </location>
</feature>
<feature type="transmembrane region" description="Helical" evidence="7">
    <location>
        <begin position="190"/>
        <end position="211"/>
    </location>
</feature>
<keyword evidence="9" id="KW-1185">Reference proteome</keyword>
<keyword evidence="3 7" id="KW-1133">Transmembrane helix</keyword>
<evidence type="ECO:0000256" key="5">
    <source>
        <dbReference type="PIRSR" id="PIRSR604254-1"/>
    </source>
</evidence>
<evidence type="ECO:0000256" key="7">
    <source>
        <dbReference type="SAM" id="Phobius"/>
    </source>
</evidence>
<gene>
    <name evidence="8" type="ORF">T459_24553</name>
</gene>
<reference evidence="8 9" key="1">
    <citation type="journal article" date="2014" name="Nat. Genet.">
        <title>Genome sequence of the hot pepper provides insights into the evolution of pungency in Capsicum species.</title>
        <authorList>
            <person name="Kim S."/>
            <person name="Park M."/>
            <person name="Yeom S.I."/>
            <person name="Kim Y.M."/>
            <person name="Lee J.M."/>
            <person name="Lee H.A."/>
            <person name="Seo E."/>
            <person name="Choi J."/>
            <person name="Cheong K."/>
            <person name="Kim K.T."/>
            <person name="Jung K."/>
            <person name="Lee G.W."/>
            <person name="Oh S.K."/>
            <person name="Bae C."/>
            <person name="Kim S.B."/>
            <person name="Lee H.Y."/>
            <person name="Kim S.Y."/>
            <person name="Kim M.S."/>
            <person name="Kang B.C."/>
            <person name="Jo Y.D."/>
            <person name="Yang H.B."/>
            <person name="Jeong H.J."/>
            <person name="Kang W.H."/>
            <person name="Kwon J.K."/>
            <person name="Shin C."/>
            <person name="Lim J.Y."/>
            <person name="Park J.H."/>
            <person name="Huh J.H."/>
            <person name="Kim J.S."/>
            <person name="Kim B.D."/>
            <person name="Cohen O."/>
            <person name="Paran I."/>
            <person name="Suh M.C."/>
            <person name="Lee S.B."/>
            <person name="Kim Y.K."/>
            <person name="Shin Y."/>
            <person name="Noh S.J."/>
            <person name="Park J."/>
            <person name="Seo Y.S."/>
            <person name="Kwon S.Y."/>
            <person name="Kim H.A."/>
            <person name="Park J.M."/>
            <person name="Kim H.J."/>
            <person name="Choi S.B."/>
            <person name="Bosland P.W."/>
            <person name="Reeves G."/>
            <person name="Jo S.H."/>
            <person name="Lee B.W."/>
            <person name="Cho H.T."/>
            <person name="Choi H.S."/>
            <person name="Lee M.S."/>
            <person name="Yu Y."/>
            <person name="Do Choi Y."/>
            <person name="Park B.S."/>
            <person name="van Deynze A."/>
            <person name="Ashrafi H."/>
            <person name="Hill T."/>
            <person name="Kim W.T."/>
            <person name="Pai H.S."/>
            <person name="Ahn H.K."/>
            <person name="Yeam I."/>
            <person name="Giovannoni J.J."/>
            <person name="Rose J.K."/>
            <person name="Sorensen I."/>
            <person name="Lee S.J."/>
            <person name="Kim R.W."/>
            <person name="Choi I.Y."/>
            <person name="Choi B.S."/>
            <person name="Lim J.S."/>
            <person name="Lee Y.H."/>
            <person name="Choi D."/>
        </authorList>
    </citation>
    <scope>NUCLEOTIDE SEQUENCE [LARGE SCALE GENOMIC DNA]</scope>
    <source>
        <strain evidence="9">cv. CM334</strain>
    </source>
</reference>
<dbReference type="GO" id="GO:0009744">
    <property type="term" value="P:response to sucrose"/>
    <property type="evidence" value="ECO:0007669"/>
    <property type="project" value="UniProtKB-ARBA"/>
</dbReference>
<evidence type="ECO:0000313" key="9">
    <source>
        <dbReference type="Proteomes" id="UP000222542"/>
    </source>
</evidence>
<feature type="binding site" evidence="5">
    <location>
        <position position="174"/>
    </location>
    <ligand>
        <name>Zn(2+)</name>
        <dbReference type="ChEBI" id="CHEBI:29105"/>
    </ligand>
</feature>
<dbReference type="InterPro" id="IPR004254">
    <property type="entry name" value="AdipoR/HlyIII-related"/>
</dbReference>
<evidence type="ECO:0000256" key="6">
    <source>
        <dbReference type="SAM" id="MobiDB-lite"/>
    </source>
</evidence>
<feature type="transmembrane region" description="Helical" evidence="7">
    <location>
        <begin position="77"/>
        <end position="97"/>
    </location>
</feature>
<evidence type="ECO:0000313" key="8">
    <source>
        <dbReference type="EMBL" id="PHT73768.1"/>
    </source>
</evidence>
<feature type="region of interest" description="Disordered" evidence="6">
    <location>
        <begin position="1"/>
        <end position="24"/>
    </location>
</feature>
<keyword evidence="5" id="KW-0862">Zinc</keyword>
<accession>A0A1U8E8P1</accession>
<comment type="caution">
    <text evidence="8">The sequence shown here is derived from an EMBL/GenBank/DDBJ whole genome shotgun (WGS) entry which is preliminary data.</text>
</comment>
<feature type="binding site" evidence="5">
    <location>
        <position position="323"/>
    </location>
    <ligand>
        <name>Zn(2+)</name>
        <dbReference type="ChEBI" id="CHEBI:29105"/>
    </ligand>
</feature>
<dbReference type="OMA" id="GQSHNWM"/>
<keyword evidence="4 7" id="KW-0472">Membrane</keyword>